<evidence type="ECO:0000313" key="2">
    <source>
        <dbReference type="Proteomes" id="UP000051181"/>
    </source>
</evidence>
<name>A0A0R1FBS6_9LACO</name>
<accession>A0A0R1FBS6</accession>
<dbReference type="AlphaFoldDB" id="A0A0R1FBS6"/>
<dbReference type="EMBL" id="AZCN01000034">
    <property type="protein sequence ID" value="KRK16279.1"/>
    <property type="molecule type" value="Genomic_DNA"/>
</dbReference>
<gene>
    <name evidence="1" type="ORF">FD22_GL001313</name>
</gene>
<proteinExistence type="predicted"/>
<dbReference type="Proteomes" id="UP000051181">
    <property type="component" value="Unassembled WGS sequence"/>
</dbReference>
<sequence>MALPTSQRSNYRHRAIDDQTGYCKLIKNQRYPNFIGRAGFSNLKELIALMH</sequence>
<organism evidence="1 2">
    <name type="scientific">Loigolactobacillus coryniformis subsp. coryniformis KCTC 3167 = DSM 20001</name>
    <dbReference type="NCBI Taxonomy" id="913848"/>
    <lineage>
        <taxon>Bacteria</taxon>
        <taxon>Bacillati</taxon>
        <taxon>Bacillota</taxon>
        <taxon>Bacilli</taxon>
        <taxon>Lactobacillales</taxon>
        <taxon>Lactobacillaceae</taxon>
        <taxon>Loigolactobacillus</taxon>
    </lineage>
</organism>
<protein>
    <submittedName>
        <fullName evidence="1">Uncharacterized protein</fullName>
    </submittedName>
</protein>
<evidence type="ECO:0000313" key="1">
    <source>
        <dbReference type="EMBL" id="KRK16279.1"/>
    </source>
</evidence>
<reference evidence="1 2" key="1">
    <citation type="journal article" date="2015" name="Genome Announc.">
        <title>Expanding the biotechnology potential of lactobacilli through comparative genomics of 213 strains and associated genera.</title>
        <authorList>
            <person name="Sun Z."/>
            <person name="Harris H.M."/>
            <person name="McCann A."/>
            <person name="Guo C."/>
            <person name="Argimon S."/>
            <person name="Zhang W."/>
            <person name="Yang X."/>
            <person name="Jeffery I.B."/>
            <person name="Cooney J.C."/>
            <person name="Kagawa T.F."/>
            <person name="Liu W."/>
            <person name="Song Y."/>
            <person name="Salvetti E."/>
            <person name="Wrobel A."/>
            <person name="Rasinkangas P."/>
            <person name="Parkhill J."/>
            <person name="Rea M.C."/>
            <person name="O'Sullivan O."/>
            <person name="Ritari J."/>
            <person name="Douillard F.P."/>
            <person name="Paul Ross R."/>
            <person name="Yang R."/>
            <person name="Briner A.E."/>
            <person name="Felis G.E."/>
            <person name="de Vos W.M."/>
            <person name="Barrangou R."/>
            <person name="Klaenhammer T.R."/>
            <person name="Caufield P.W."/>
            <person name="Cui Y."/>
            <person name="Zhang H."/>
            <person name="O'Toole P.W."/>
        </authorList>
    </citation>
    <scope>NUCLEOTIDE SEQUENCE [LARGE SCALE GENOMIC DNA]</scope>
    <source>
        <strain evidence="1 2">DSM 20001</strain>
    </source>
</reference>
<comment type="caution">
    <text evidence="1">The sequence shown here is derived from an EMBL/GenBank/DDBJ whole genome shotgun (WGS) entry which is preliminary data.</text>
</comment>